<dbReference type="GeneID" id="93027541"/>
<dbReference type="AlphaFoldDB" id="A0A6P2KDJ7"/>
<sequence length="62" mass="6682">METTTSKKLYRIKAVMDMLGISRTTVYGLVDKGKLKLVKIGERFSGITAESVDAIMAGTDAA</sequence>
<evidence type="ECO:0000313" key="3">
    <source>
        <dbReference type="Proteomes" id="UP000494125"/>
    </source>
</evidence>
<dbReference type="InterPro" id="IPR041657">
    <property type="entry name" value="HTH_17"/>
</dbReference>
<dbReference type="EMBL" id="CABVPN010000010">
    <property type="protein sequence ID" value="VWB53494.1"/>
    <property type="molecule type" value="Genomic_DNA"/>
</dbReference>
<accession>A0A6P2KDJ7</accession>
<proteinExistence type="predicted"/>
<reference evidence="2 3" key="1">
    <citation type="submission" date="2019-09" db="EMBL/GenBank/DDBJ databases">
        <authorList>
            <person name="Depoorter E."/>
        </authorList>
    </citation>
    <scope>NUCLEOTIDE SEQUENCE [LARGE SCALE GENOMIC DNA]</scope>
    <source>
        <strain evidence="2">LMG 24065</strain>
    </source>
</reference>
<feature type="domain" description="Helix-turn-helix" evidence="1">
    <location>
        <begin position="9"/>
        <end position="43"/>
    </location>
</feature>
<keyword evidence="3" id="KW-1185">Reference proteome</keyword>
<evidence type="ECO:0000313" key="2">
    <source>
        <dbReference type="EMBL" id="VWB53494.1"/>
    </source>
</evidence>
<organism evidence="2 3">
    <name type="scientific">Burkholderia diffusa</name>
    <dbReference type="NCBI Taxonomy" id="488732"/>
    <lineage>
        <taxon>Bacteria</taxon>
        <taxon>Pseudomonadati</taxon>
        <taxon>Pseudomonadota</taxon>
        <taxon>Betaproteobacteria</taxon>
        <taxon>Burkholderiales</taxon>
        <taxon>Burkholderiaceae</taxon>
        <taxon>Burkholderia</taxon>
        <taxon>Burkholderia cepacia complex</taxon>
    </lineage>
</organism>
<name>A0A6P2KDJ7_9BURK</name>
<protein>
    <recommendedName>
        <fullName evidence="1">Helix-turn-helix domain-containing protein</fullName>
    </recommendedName>
</protein>
<dbReference type="Proteomes" id="UP000494125">
    <property type="component" value="Unassembled WGS sequence"/>
</dbReference>
<evidence type="ECO:0000259" key="1">
    <source>
        <dbReference type="Pfam" id="PF12728"/>
    </source>
</evidence>
<dbReference type="RefSeq" id="WP_151051337.1">
    <property type="nucleotide sequence ID" value="NZ_CABVPN010000010.1"/>
</dbReference>
<gene>
    <name evidence="2" type="ORF">BDI24065_02464</name>
</gene>
<dbReference type="Pfam" id="PF12728">
    <property type="entry name" value="HTH_17"/>
    <property type="match status" value="1"/>
</dbReference>